<dbReference type="InterPro" id="IPR006008">
    <property type="entry name" value="YciB"/>
</dbReference>
<keyword evidence="2 5" id="KW-0812">Transmembrane</keyword>
<gene>
    <name evidence="5" type="primary">yciB</name>
    <name evidence="6" type="ORF">Q0812_05875</name>
</gene>
<dbReference type="RefSeq" id="WP_302109383.1">
    <property type="nucleotide sequence ID" value="NZ_JAUKTR010000002.1"/>
</dbReference>
<keyword evidence="7" id="KW-1185">Reference proteome</keyword>
<evidence type="ECO:0000256" key="5">
    <source>
        <dbReference type="HAMAP-Rule" id="MF_00189"/>
    </source>
</evidence>
<feature type="transmembrane region" description="Helical" evidence="5">
    <location>
        <begin position="101"/>
        <end position="119"/>
    </location>
</feature>
<evidence type="ECO:0000313" key="7">
    <source>
        <dbReference type="Proteomes" id="UP001169063"/>
    </source>
</evidence>
<evidence type="ECO:0000313" key="6">
    <source>
        <dbReference type="EMBL" id="MDO1558953.1"/>
    </source>
</evidence>
<feature type="transmembrane region" description="Helical" evidence="5">
    <location>
        <begin position="12"/>
        <end position="32"/>
    </location>
</feature>
<dbReference type="EMBL" id="JAUKTR010000002">
    <property type="protein sequence ID" value="MDO1558953.1"/>
    <property type="molecule type" value="Genomic_DNA"/>
</dbReference>
<keyword evidence="1 5" id="KW-1003">Cell membrane</keyword>
<dbReference type="PANTHER" id="PTHR36917">
    <property type="entry name" value="INTRACELLULAR SEPTATION PROTEIN A-RELATED"/>
    <property type="match status" value="1"/>
</dbReference>
<organism evidence="6 7">
    <name type="scientific">Peiella sedimenti</name>
    <dbReference type="NCBI Taxonomy" id="3061083"/>
    <lineage>
        <taxon>Bacteria</taxon>
        <taxon>Pseudomonadati</taxon>
        <taxon>Pseudomonadota</taxon>
        <taxon>Alphaproteobacteria</taxon>
        <taxon>Caulobacterales</taxon>
        <taxon>Caulobacteraceae</taxon>
        <taxon>Peiella</taxon>
    </lineage>
</organism>
<proteinExistence type="inferred from homology"/>
<dbReference type="Pfam" id="PF04279">
    <property type="entry name" value="IspA"/>
    <property type="match status" value="1"/>
</dbReference>
<comment type="subcellular location">
    <subcellularLocation>
        <location evidence="5">Cell inner membrane</location>
        <topology evidence="5">Multi-pass membrane protein</topology>
    </subcellularLocation>
</comment>
<feature type="transmembrane region" description="Helical" evidence="5">
    <location>
        <begin position="169"/>
        <end position="189"/>
    </location>
</feature>
<feature type="transmembrane region" description="Helical" evidence="5">
    <location>
        <begin position="68"/>
        <end position="89"/>
    </location>
</feature>
<accession>A0ABT8SMV3</accession>
<dbReference type="HAMAP" id="MF_00189">
    <property type="entry name" value="YciB"/>
    <property type="match status" value="1"/>
</dbReference>
<protein>
    <recommendedName>
        <fullName evidence="5">Inner membrane-spanning protein YciB</fullName>
    </recommendedName>
</protein>
<evidence type="ECO:0000256" key="1">
    <source>
        <dbReference type="ARBA" id="ARBA00022475"/>
    </source>
</evidence>
<evidence type="ECO:0000256" key="4">
    <source>
        <dbReference type="ARBA" id="ARBA00023136"/>
    </source>
</evidence>
<sequence length="207" mass="22534">MSQPVDNPKARGIRSAVDFGALLAFMGSFIFLRVRGVEQAEAMIQATWVLVGASILALLVGWRVERRLALMPLITGVFALVFGALTLIFHNAEFVKIKLTVLNGMLAAALFGGVLLGKNPLKALLDGALTLPDAAWRTLTIRYGFYFLVVAIANEVVRNLGSEDQWMQFRMVLWFAAAVFGLAQVPFIMKQMKAAVAEPPPSPDTGL</sequence>
<comment type="similarity">
    <text evidence="5">Belongs to the YciB family.</text>
</comment>
<reference evidence="6" key="1">
    <citation type="submission" date="2023-07" db="EMBL/GenBank/DDBJ databases">
        <title>Brevundimonas soil sp. nov., isolated from the soil of chemical plant.</title>
        <authorList>
            <person name="Wu N."/>
        </authorList>
    </citation>
    <scope>NUCLEOTIDE SEQUENCE</scope>
    <source>
        <strain evidence="6">XZ-24</strain>
    </source>
</reference>
<keyword evidence="3 5" id="KW-1133">Transmembrane helix</keyword>
<evidence type="ECO:0000256" key="2">
    <source>
        <dbReference type="ARBA" id="ARBA00022692"/>
    </source>
</evidence>
<keyword evidence="5" id="KW-0997">Cell inner membrane</keyword>
<dbReference type="PANTHER" id="PTHR36917:SF1">
    <property type="entry name" value="INNER MEMBRANE-SPANNING PROTEIN YCIB"/>
    <property type="match status" value="1"/>
</dbReference>
<keyword evidence="4 5" id="KW-0472">Membrane</keyword>
<feature type="transmembrane region" description="Helical" evidence="5">
    <location>
        <begin position="44"/>
        <end position="62"/>
    </location>
</feature>
<dbReference type="Proteomes" id="UP001169063">
    <property type="component" value="Unassembled WGS sequence"/>
</dbReference>
<evidence type="ECO:0000256" key="3">
    <source>
        <dbReference type="ARBA" id="ARBA00022989"/>
    </source>
</evidence>
<name>A0ABT8SMV3_9CAUL</name>
<comment type="caution">
    <text evidence="6">The sequence shown here is derived from an EMBL/GenBank/DDBJ whole genome shotgun (WGS) entry which is preliminary data.</text>
</comment>
<feature type="transmembrane region" description="Helical" evidence="5">
    <location>
        <begin position="139"/>
        <end position="157"/>
    </location>
</feature>
<comment type="function">
    <text evidence="5">Plays a role in cell envelope biogenesis, maintenance of cell envelope integrity and membrane homeostasis.</text>
</comment>